<evidence type="ECO:0000313" key="5">
    <source>
        <dbReference type="Proteomes" id="UP000539642"/>
    </source>
</evidence>
<dbReference type="InterPro" id="IPR001509">
    <property type="entry name" value="Epimerase_deHydtase"/>
</dbReference>
<dbReference type="Pfam" id="PF08338">
    <property type="entry name" value="DUF1731"/>
    <property type="match status" value="1"/>
</dbReference>
<evidence type="ECO:0000259" key="2">
    <source>
        <dbReference type="Pfam" id="PF01370"/>
    </source>
</evidence>
<dbReference type="CDD" id="cd05242">
    <property type="entry name" value="SDR_a8"/>
    <property type="match status" value="1"/>
</dbReference>
<dbReference type="RefSeq" id="WP_183347758.1">
    <property type="nucleotide sequence ID" value="NZ_JACHEO010000001.1"/>
</dbReference>
<name>A0A840UYV7_9BACT</name>
<dbReference type="EMBL" id="JACHEO010000001">
    <property type="protein sequence ID" value="MBB5346690.1"/>
    <property type="molecule type" value="Genomic_DNA"/>
</dbReference>
<evidence type="ECO:0008006" key="6">
    <source>
        <dbReference type="Google" id="ProtNLM"/>
    </source>
</evidence>
<dbReference type="NCBIfam" id="TIGR01777">
    <property type="entry name" value="yfcH"/>
    <property type="match status" value="1"/>
</dbReference>
<comment type="caution">
    <text evidence="4">The sequence shown here is derived from an EMBL/GenBank/DDBJ whole genome shotgun (WGS) entry which is preliminary data.</text>
</comment>
<evidence type="ECO:0000313" key="4">
    <source>
        <dbReference type="EMBL" id="MBB5346690.1"/>
    </source>
</evidence>
<dbReference type="PANTHER" id="PTHR11092:SF0">
    <property type="entry name" value="EPIMERASE FAMILY PROTEIN SDR39U1"/>
    <property type="match status" value="1"/>
</dbReference>
<dbReference type="PANTHER" id="PTHR11092">
    <property type="entry name" value="SUGAR NUCLEOTIDE EPIMERASE RELATED"/>
    <property type="match status" value="1"/>
</dbReference>
<dbReference type="Gene3D" id="3.40.50.720">
    <property type="entry name" value="NAD(P)-binding Rossmann-like Domain"/>
    <property type="match status" value="1"/>
</dbReference>
<dbReference type="InterPro" id="IPR036291">
    <property type="entry name" value="NAD(P)-bd_dom_sf"/>
</dbReference>
<keyword evidence="5" id="KW-1185">Reference proteome</keyword>
<organism evidence="4 5">
    <name type="scientific">Desulfoprunum benzoelyticum</name>
    <dbReference type="NCBI Taxonomy" id="1506996"/>
    <lineage>
        <taxon>Bacteria</taxon>
        <taxon>Pseudomonadati</taxon>
        <taxon>Thermodesulfobacteriota</taxon>
        <taxon>Desulfobulbia</taxon>
        <taxon>Desulfobulbales</taxon>
        <taxon>Desulfobulbaceae</taxon>
        <taxon>Desulfoprunum</taxon>
    </lineage>
</organism>
<feature type="domain" description="NAD-dependent epimerase/dehydratase" evidence="2">
    <location>
        <begin position="3"/>
        <end position="216"/>
    </location>
</feature>
<dbReference type="Proteomes" id="UP000539642">
    <property type="component" value="Unassembled WGS sequence"/>
</dbReference>
<reference evidence="4 5" key="1">
    <citation type="submission" date="2020-08" db="EMBL/GenBank/DDBJ databases">
        <title>Genomic Encyclopedia of Type Strains, Phase IV (KMG-IV): sequencing the most valuable type-strain genomes for metagenomic binning, comparative biology and taxonomic classification.</title>
        <authorList>
            <person name="Goeker M."/>
        </authorList>
    </citation>
    <scope>NUCLEOTIDE SEQUENCE [LARGE SCALE GENOMIC DNA]</scope>
    <source>
        <strain evidence="4 5">DSM 28570</strain>
    </source>
</reference>
<accession>A0A840UYV7</accession>
<evidence type="ECO:0000256" key="1">
    <source>
        <dbReference type="ARBA" id="ARBA00009353"/>
    </source>
</evidence>
<comment type="similarity">
    <text evidence="1">Belongs to the NAD(P)-dependent epimerase/dehydratase family. SDR39U1 subfamily.</text>
</comment>
<feature type="domain" description="DUF1731" evidence="3">
    <location>
        <begin position="246"/>
        <end position="290"/>
    </location>
</feature>
<dbReference type="SUPFAM" id="SSF51735">
    <property type="entry name" value="NAD(P)-binding Rossmann-fold domains"/>
    <property type="match status" value="1"/>
</dbReference>
<protein>
    <recommendedName>
        <fullName evidence="6">Epimerase</fullName>
    </recommendedName>
</protein>
<sequence length="296" mass="32312">MKILLTGASGLVGSALAESLFQQGHSIRPLRRHKDKNRDRLWDTEALDADADQTPFDVVINLAGENVANKRWNAQQKEKILRSRVDGTGELVDYISQPGKRPKLLICASATGYYGNRGDAIVDERSPVGSGFLAEVCRQWEETAMKAELAGIRVVILRFGMVLSPRGGALHKMLPAFKAGVGGVIGDGNQYIGWISINDLAGIVNFVINNEAATGAFNAVTSTPVTNRVFVKTLGEVLRRPTIMPAPAFLVRLLFGEMADEMVLSSCRVIPTRLLEAGYRFKEEDLRQVLLSCTGN</sequence>
<evidence type="ECO:0000259" key="3">
    <source>
        <dbReference type="Pfam" id="PF08338"/>
    </source>
</evidence>
<dbReference type="Pfam" id="PF01370">
    <property type="entry name" value="Epimerase"/>
    <property type="match status" value="1"/>
</dbReference>
<gene>
    <name evidence="4" type="ORF">HNQ81_000397</name>
</gene>
<dbReference type="AlphaFoldDB" id="A0A840UYV7"/>
<dbReference type="InterPro" id="IPR010099">
    <property type="entry name" value="SDR39U1"/>
</dbReference>
<proteinExistence type="inferred from homology"/>
<dbReference type="InterPro" id="IPR013549">
    <property type="entry name" value="DUF1731"/>
</dbReference>